<evidence type="ECO:0000313" key="1">
    <source>
        <dbReference type="EMBL" id="OQB42105.1"/>
    </source>
</evidence>
<organism evidence="1">
    <name type="scientific">candidate division CPR1 bacterium ADurb.Bin160</name>
    <dbReference type="NCBI Taxonomy" id="1852826"/>
    <lineage>
        <taxon>Bacteria</taxon>
        <taxon>candidate division CPR1</taxon>
    </lineage>
</organism>
<reference evidence="1" key="1">
    <citation type="submission" date="2017-02" db="EMBL/GenBank/DDBJ databases">
        <title>Delving into the versatile metabolic prowess of the omnipresent phylum Bacteroidetes.</title>
        <authorList>
            <person name="Nobu M.K."/>
            <person name="Mei R."/>
            <person name="Narihiro T."/>
            <person name="Kuroda K."/>
            <person name="Liu W.-T."/>
        </authorList>
    </citation>
    <scope>NUCLEOTIDE SEQUENCE</scope>
    <source>
        <strain evidence="1">ADurb.Bin160</strain>
    </source>
</reference>
<comment type="caution">
    <text evidence="1">The sequence shown here is derived from an EMBL/GenBank/DDBJ whole genome shotgun (WGS) entry which is preliminary data.</text>
</comment>
<gene>
    <name evidence="1" type="ORF">BWY04_00464</name>
</gene>
<dbReference type="Proteomes" id="UP000485621">
    <property type="component" value="Unassembled WGS sequence"/>
</dbReference>
<proteinExistence type="predicted"/>
<accession>A0A1V5ZPD7</accession>
<dbReference type="AlphaFoldDB" id="A0A1V5ZPD7"/>
<dbReference type="EMBL" id="MWDB01000006">
    <property type="protein sequence ID" value="OQB42105.1"/>
    <property type="molecule type" value="Genomic_DNA"/>
</dbReference>
<name>A0A1V5ZPD7_9BACT</name>
<sequence length="86" mass="10014">MINNLFNNEINSIKRKRINPFLITTLNKISYGKGNIFIFNNNAKEIPDFVNKIIPSTRDYDLSLDPNSLFQKNYIKSNTELKTFAI</sequence>
<protein>
    <submittedName>
        <fullName evidence="1">Uncharacterized protein</fullName>
    </submittedName>
</protein>